<dbReference type="EMBL" id="JALLPB020000695">
    <property type="protein sequence ID" value="KAL3806961.1"/>
    <property type="molecule type" value="Genomic_DNA"/>
</dbReference>
<dbReference type="InterPro" id="IPR013216">
    <property type="entry name" value="Methyltransf_11"/>
</dbReference>
<accession>A0ABD3R6X3</accession>
<organism evidence="2 3">
    <name type="scientific">Cyclostephanos tholiformis</name>
    <dbReference type="NCBI Taxonomy" id="382380"/>
    <lineage>
        <taxon>Eukaryota</taxon>
        <taxon>Sar</taxon>
        <taxon>Stramenopiles</taxon>
        <taxon>Ochrophyta</taxon>
        <taxon>Bacillariophyta</taxon>
        <taxon>Coscinodiscophyceae</taxon>
        <taxon>Thalassiosirophycidae</taxon>
        <taxon>Stephanodiscales</taxon>
        <taxon>Stephanodiscaceae</taxon>
        <taxon>Cyclostephanos</taxon>
    </lineage>
</organism>
<dbReference type="CDD" id="cd02440">
    <property type="entry name" value="AdoMet_MTases"/>
    <property type="match status" value="1"/>
</dbReference>
<dbReference type="SUPFAM" id="SSF53335">
    <property type="entry name" value="S-adenosyl-L-methionine-dependent methyltransferases"/>
    <property type="match status" value="1"/>
</dbReference>
<reference evidence="2 3" key="1">
    <citation type="submission" date="2024-10" db="EMBL/GenBank/DDBJ databases">
        <title>Updated reference genomes for cyclostephanoid diatoms.</title>
        <authorList>
            <person name="Roberts W.R."/>
            <person name="Alverson A.J."/>
        </authorList>
    </citation>
    <scope>NUCLEOTIDE SEQUENCE [LARGE SCALE GENOMIC DNA]</scope>
    <source>
        <strain evidence="2 3">AJA228-03</strain>
    </source>
</reference>
<feature type="domain" description="Methyltransferase type 11" evidence="1">
    <location>
        <begin position="81"/>
        <end position="213"/>
    </location>
</feature>
<dbReference type="InterPro" id="IPR050508">
    <property type="entry name" value="Methyltransf_Superfamily"/>
</dbReference>
<dbReference type="PANTHER" id="PTHR42912">
    <property type="entry name" value="METHYLTRANSFERASE"/>
    <property type="match status" value="1"/>
</dbReference>
<dbReference type="InterPro" id="IPR029063">
    <property type="entry name" value="SAM-dependent_MTases_sf"/>
</dbReference>
<dbReference type="Gene3D" id="3.40.50.150">
    <property type="entry name" value="Vaccinia Virus protein VP39"/>
    <property type="match status" value="1"/>
</dbReference>
<gene>
    <name evidence="2" type="ORF">ACHAXA_011378</name>
</gene>
<protein>
    <recommendedName>
        <fullName evidence="1">Methyltransferase type 11 domain-containing protein</fullName>
    </recommendedName>
</protein>
<keyword evidence="3" id="KW-1185">Reference proteome</keyword>
<sequence length="341" mass="36182">MRSTMMTSSTMMTTTATTMTSIVVVPNSAGGMTPDVASVSYDAYASGYDVIDGGAIASYVGIDDARSSLLGDPNLVHGRVLEVGVGTGLNLEYYYPGLFDRGGIDDGIVSLTLVDVSGGMLDAARERWESMLMMTSDVGGGGGRRGRRGGGADGVPSVEFVKADATTQLTSTFGASSFDVAIDTFGLCVMGDEGARMCLREMTDVVRRGGYVLLIENTKSSNPLLGYYQDITASAAASMGGKGSFFFFFSHSLVFHPSFLSSSSSSPSLLVVVDAPLSPPPGTSRVQLYYFAILNLYRGGGKGCLYNQDVGRMIRQTEGLRLIREETFAAGFFRSFICQKI</sequence>
<evidence type="ECO:0000313" key="3">
    <source>
        <dbReference type="Proteomes" id="UP001530377"/>
    </source>
</evidence>
<name>A0ABD3R6X3_9STRA</name>
<dbReference type="PANTHER" id="PTHR42912:SF96">
    <property type="entry name" value="METHYLTRANSFERASE DOMAIN-CONTAINING PROTEIN"/>
    <property type="match status" value="1"/>
</dbReference>
<dbReference type="Pfam" id="PF08241">
    <property type="entry name" value="Methyltransf_11"/>
    <property type="match status" value="1"/>
</dbReference>
<dbReference type="AlphaFoldDB" id="A0ABD3R6X3"/>
<comment type="caution">
    <text evidence="2">The sequence shown here is derived from an EMBL/GenBank/DDBJ whole genome shotgun (WGS) entry which is preliminary data.</text>
</comment>
<proteinExistence type="predicted"/>
<evidence type="ECO:0000313" key="2">
    <source>
        <dbReference type="EMBL" id="KAL3806961.1"/>
    </source>
</evidence>
<evidence type="ECO:0000259" key="1">
    <source>
        <dbReference type="Pfam" id="PF08241"/>
    </source>
</evidence>
<dbReference type="Proteomes" id="UP001530377">
    <property type="component" value="Unassembled WGS sequence"/>
</dbReference>